<gene>
    <name evidence="2" type="ORF">METZ01_LOCUS297568</name>
</gene>
<dbReference type="AlphaFoldDB" id="A0A382M6P8"/>
<keyword evidence="1" id="KW-0812">Transmembrane</keyword>
<evidence type="ECO:0000313" key="2">
    <source>
        <dbReference type="EMBL" id="SVC44714.1"/>
    </source>
</evidence>
<sequence>MDFKIIFLATYEMVLSIAFGLLTIFLVNKVLNWTLLNSDSENALAKGNIAVGIFAGTLVVCILMLVQPSILPSINTLQTMLTGRDSIDLGLLL</sequence>
<reference evidence="2" key="1">
    <citation type="submission" date="2018-05" db="EMBL/GenBank/DDBJ databases">
        <authorList>
            <person name="Lanie J.A."/>
            <person name="Ng W.-L."/>
            <person name="Kazmierczak K.M."/>
            <person name="Andrzejewski T.M."/>
            <person name="Davidsen T.M."/>
            <person name="Wayne K.J."/>
            <person name="Tettelin H."/>
            <person name="Glass J.I."/>
            <person name="Rusch D."/>
            <person name="Podicherti R."/>
            <person name="Tsui H.-C.T."/>
            <person name="Winkler M.E."/>
        </authorList>
    </citation>
    <scope>NUCLEOTIDE SEQUENCE</scope>
</reference>
<protein>
    <recommendedName>
        <fullName evidence="3">DUF350 domain-containing protein</fullName>
    </recommendedName>
</protein>
<feature type="non-terminal residue" evidence="2">
    <location>
        <position position="93"/>
    </location>
</feature>
<keyword evidence="1" id="KW-0472">Membrane</keyword>
<evidence type="ECO:0008006" key="3">
    <source>
        <dbReference type="Google" id="ProtNLM"/>
    </source>
</evidence>
<feature type="transmembrane region" description="Helical" evidence="1">
    <location>
        <begin position="5"/>
        <end position="27"/>
    </location>
</feature>
<dbReference type="EMBL" id="UINC01091729">
    <property type="protein sequence ID" value="SVC44714.1"/>
    <property type="molecule type" value="Genomic_DNA"/>
</dbReference>
<organism evidence="2">
    <name type="scientific">marine metagenome</name>
    <dbReference type="NCBI Taxonomy" id="408172"/>
    <lineage>
        <taxon>unclassified sequences</taxon>
        <taxon>metagenomes</taxon>
        <taxon>ecological metagenomes</taxon>
    </lineage>
</organism>
<proteinExistence type="predicted"/>
<keyword evidence="1" id="KW-1133">Transmembrane helix</keyword>
<feature type="non-terminal residue" evidence="2">
    <location>
        <position position="1"/>
    </location>
</feature>
<feature type="transmembrane region" description="Helical" evidence="1">
    <location>
        <begin position="47"/>
        <end position="66"/>
    </location>
</feature>
<name>A0A382M6P8_9ZZZZ</name>
<evidence type="ECO:0000256" key="1">
    <source>
        <dbReference type="SAM" id="Phobius"/>
    </source>
</evidence>
<accession>A0A382M6P8</accession>